<keyword evidence="13" id="KW-1185">Reference proteome</keyword>
<keyword evidence="4 9" id="KW-0812">Transmembrane</keyword>
<reference evidence="12" key="1">
    <citation type="submission" date="2020-11" db="EMBL/GenBank/DDBJ databases">
        <authorList>
            <consortium name="DOE Joint Genome Institute"/>
            <person name="Ahrendt S."/>
            <person name="Riley R."/>
            <person name="Andreopoulos W."/>
            <person name="Labutti K."/>
            <person name="Pangilinan J."/>
            <person name="Ruiz-Duenas F.J."/>
            <person name="Barrasa J.M."/>
            <person name="Sanchez-Garcia M."/>
            <person name="Camarero S."/>
            <person name="Miyauchi S."/>
            <person name="Serrano A."/>
            <person name="Linde D."/>
            <person name="Babiker R."/>
            <person name="Drula E."/>
            <person name="Ayuso-Fernandez I."/>
            <person name="Pacheco R."/>
            <person name="Padilla G."/>
            <person name="Ferreira P."/>
            <person name="Barriuso J."/>
            <person name="Kellner H."/>
            <person name="Castanera R."/>
            <person name="Alfaro M."/>
            <person name="Ramirez L."/>
            <person name="Pisabarro A.G."/>
            <person name="Kuo A."/>
            <person name="Tritt A."/>
            <person name="Lipzen A."/>
            <person name="He G."/>
            <person name="Yan M."/>
            <person name="Ng V."/>
            <person name="Cullen D."/>
            <person name="Martin F."/>
            <person name="Rosso M.-N."/>
            <person name="Henrissat B."/>
            <person name="Hibbett D."/>
            <person name="Martinez A.T."/>
            <person name="Grigoriev I.V."/>
        </authorList>
    </citation>
    <scope>NUCLEOTIDE SEQUENCE</scope>
    <source>
        <strain evidence="12">CBS 247.69</strain>
    </source>
</reference>
<accession>A0A9P5Y8Y6</accession>
<dbReference type="GO" id="GO:0050291">
    <property type="term" value="F:sphingosine N-acyltransferase activity"/>
    <property type="evidence" value="ECO:0007669"/>
    <property type="project" value="InterPro"/>
</dbReference>
<evidence type="ECO:0000256" key="9">
    <source>
        <dbReference type="PROSITE-ProRule" id="PRU00205"/>
    </source>
</evidence>
<dbReference type="EMBL" id="MU150254">
    <property type="protein sequence ID" value="KAF9464458.1"/>
    <property type="molecule type" value="Genomic_DNA"/>
</dbReference>
<organism evidence="12 13">
    <name type="scientific">Collybia nuda</name>
    <dbReference type="NCBI Taxonomy" id="64659"/>
    <lineage>
        <taxon>Eukaryota</taxon>
        <taxon>Fungi</taxon>
        <taxon>Dikarya</taxon>
        <taxon>Basidiomycota</taxon>
        <taxon>Agaricomycotina</taxon>
        <taxon>Agaricomycetes</taxon>
        <taxon>Agaricomycetidae</taxon>
        <taxon>Agaricales</taxon>
        <taxon>Tricholomatineae</taxon>
        <taxon>Clitocybaceae</taxon>
        <taxon>Collybia</taxon>
    </lineage>
</organism>
<keyword evidence="5" id="KW-0256">Endoplasmic reticulum</keyword>
<dbReference type="PIRSF" id="PIRSF005225">
    <property type="entry name" value="LAG1_LAC1"/>
    <property type="match status" value="1"/>
</dbReference>
<evidence type="ECO:0000256" key="3">
    <source>
        <dbReference type="ARBA" id="ARBA00022679"/>
    </source>
</evidence>
<evidence type="ECO:0000256" key="10">
    <source>
        <dbReference type="SAM" id="Phobius"/>
    </source>
</evidence>
<feature type="transmembrane region" description="Helical" evidence="10">
    <location>
        <begin position="329"/>
        <end position="346"/>
    </location>
</feature>
<evidence type="ECO:0000256" key="2">
    <source>
        <dbReference type="ARBA" id="ARBA00009808"/>
    </source>
</evidence>
<keyword evidence="6 10" id="KW-1133">Transmembrane helix</keyword>
<dbReference type="GO" id="GO:0005789">
    <property type="term" value="C:endoplasmic reticulum membrane"/>
    <property type="evidence" value="ECO:0007669"/>
    <property type="project" value="UniProtKB-SubCell"/>
</dbReference>
<evidence type="ECO:0000256" key="1">
    <source>
        <dbReference type="ARBA" id="ARBA00004477"/>
    </source>
</evidence>
<dbReference type="InterPro" id="IPR006634">
    <property type="entry name" value="TLC-dom"/>
</dbReference>
<evidence type="ECO:0000256" key="8">
    <source>
        <dbReference type="ARBA" id="ARBA00023180"/>
    </source>
</evidence>
<comment type="similarity">
    <text evidence="2">Belongs to the sphingosine N-acyltransferase family.</text>
</comment>
<dbReference type="PANTHER" id="PTHR12560:SF11">
    <property type="entry name" value="CERAMIDE SYNTHASE LAC1-RELATED"/>
    <property type="match status" value="1"/>
</dbReference>
<comment type="subcellular location">
    <subcellularLocation>
        <location evidence="1">Endoplasmic reticulum membrane</location>
        <topology evidence="1">Multi-pass membrane protein</topology>
    </subcellularLocation>
</comment>
<evidence type="ECO:0000259" key="11">
    <source>
        <dbReference type="PROSITE" id="PS50922"/>
    </source>
</evidence>
<feature type="domain" description="TLC" evidence="11">
    <location>
        <begin position="137"/>
        <end position="356"/>
    </location>
</feature>
<gene>
    <name evidence="12" type="ORF">BDZ94DRAFT_1216577</name>
</gene>
<feature type="transmembrane region" description="Helical" evidence="10">
    <location>
        <begin position="272"/>
        <end position="291"/>
    </location>
</feature>
<dbReference type="InterPro" id="IPR016439">
    <property type="entry name" value="Lag1/Lac1-like"/>
</dbReference>
<dbReference type="Pfam" id="PF03798">
    <property type="entry name" value="TRAM_LAG1_CLN8"/>
    <property type="match status" value="1"/>
</dbReference>
<dbReference type="Proteomes" id="UP000807353">
    <property type="component" value="Unassembled WGS sequence"/>
</dbReference>
<dbReference type="GO" id="GO:0046513">
    <property type="term" value="P:ceramide biosynthetic process"/>
    <property type="evidence" value="ECO:0007669"/>
    <property type="project" value="InterPro"/>
</dbReference>
<evidence type="ECO:0000256" key="6">
    <source>
        <dbReference type="ARBA" id="ARBA00022989"/>
    </source>
</evidence>
<dbReference type="OrthoDB" id="3053196at2759"/>
<name>A0A9P5Y8Y6_9AGAR</name>
<keyword evidence="7 9" id="KW-0472">Membrane</keyword>
<keyword evidence="8" id="KW-0325">Glycoprotein</keyword>
<protein>
    <submittedName>
        <fullName evidence="12">TLC domain-containing protein</fullName>
    </submittedName>
</protein>
<dbReference type="PROSITE" id="PS50922">
    <property type="entry name" value="TLC"/>
    <property type="match status" value="1"/>
</dbReference>
<feature type="transmembrane region" description="Helical" evidence="10">
    <location>
        <begin position="145"/>
        <end position="163"/>
    </location>
</feature>
<dbReference type="SMART" id="SM00724">
    <property type="entry name" value="TLC"/>
    <property type="match status" value="1"/>
</dbReference>
<dbReference type="PANTHER" id="PTHR12560">
    <property type="entry name" value="LONGEVITY ASSURANCE FACTOR 1 LAG1"/>
    <property type="match status" value="1"/>
</dbReference>
<sequence>MLNPLFSPLGSLTPERSASPVYTNGKPSRRPSVSPWLRWAVHPSSSLKLLLVPIVLYINWELLSPYLVPGISNPFGGFFLISNRLPSSTPEQSFYGKSYQDLLFLGYNVVFFSLVRQVVAVKLSRRVAKYFGLKREAKLDRFGEQGYALVYFMVFGAWGFRIMGQLRTWWYRTEYFWIDYPHWEMTPELKRYYLMQIAYWCQQFLVLVLGLEKPRKDYWELVAHHIVTLWLVGWSYFMNLTLIGNAVFMSMDIPDTFLAFSKLLNYIQWERAKVYSFVTFIFVWTYFRHYLNLRILYSVWFEFELRPEASRIWKAVDGVYLVEWMRNQIFLALGLLQLLNLFWYYLMMRILVRAIVTSKTEDERSDDEGDDDEDPKED</sequence>
<proteinExistence type="inferred from homology"/>
<comment type="caution">
    <text evidence="12">The sequence shown here is derived from an EMBL/GenBank/DDBJ whole genome shotgun (WGS) entry which is preliminary data.</text>
</comment>
<evidence type="ECO:0000256" key="7">
    <source>
        <dbReference type="ARBA" id="ARBA00023136"/>
    </source>
</evidence>
<evidence type="ECO:0000256" key="5">
    <source>
        <dbReference type="ARBA" id="ARBA00022824"/>
    </source>
</evidence>
<evidence type="ECO:0000256" key="4">
    <source>
        <dbReference type="ARBA" id="ARBA00022692"/>
    </source>
</evidence>
<feature type="transmembrane region" description="Helical" evidence="10">
    <location>
        <begin position="192"/>
        <end position="211"/>
    </location>
</feature>
<keyword evidence="3" id="KW-0808">Transferase</keyword>
<dbReference type="AlphaFoldDB" id="A0A9P5Y8Y6"/>
<evidence type="ECO:0000313" key="13">
    <source>
        <dbReference type="Proteomes" id="UP000807353"/>
    </source>
</evidence>
<evidence type="ECO:0000313" key="12">
    <source>
        <dbReference type="EMBL" id="KAF9464458.1"/>
    </source>
</evidence>